<comment type="caution">
    <text evidence="2">The sequence shown here is derived from an EMBL/GenBank/DDBJ whole genome shotgun (WGS) entry which is preliminary data.</text>
</comment>
<dbReference type="AlphaFoldDB" id="A0A2K3LMF4"/>
<dbReference type="InterPro" id="IPR012340">
    <property type="entry name" value="NA-bd_OB-fold"/>
</dbReference>
<dbReference type="GO" id="GO:0017116">
    <property type="term" value="F:single-stranded DNA helicase activity"/>
    <property type="evidence" value="ECO:0007669"/>
    <property type="project" value="TreeGrafter"/>
</dbReference>
<organism evidence="2 3">
    <name type="scientific">Trifolium pratense</name>
    <name type="common">Red clover</name>
    <dbReference type="NCBI Taxonomy" id="57577"/>
    <lineage>
        <taxon>Eukaryota</taxon>
        <taxon>Viridiplantae</taxon>
        <taxon>Streptophyta</taxon>
        <taxon>Embryophyta</taxon>
        <taxon>Tracheophyta</taxon>
        <taxon>Spermatophyta</taxon>
        <taxon>Magnoliopsida</taxon>
        <taxon>eudicotyledons</taxon>
        <taxon>Gunneridae</taxon>
        <taxon>Pentapetalae</taxon>
        <taxon>rosids</taxon>
        <taxon>fabids</taxon>
        <taxon>Fabales</taxon>
        <taxon>Fabaceae</taxon>
        <taxon>Papilionoideae</taxon>
        <taxon>50 kb inversion clade</taxon>
        <taxon>NPAAA clade</taxon>
        <taxon>Hologalegina</taxon>
        <taxon>IRL clade</taxon>
        <taxon>Trifolieae</taxon>
        <taxon>Trifolium</taxon>
    </lineage>
</organism>
<dbReference type="GO" id="GO:0000727">
    <property type="term" value="P:double-strand break repair via break-induced replication"/>
    <property type="evidence" value="ECO:0007669"/>
    <property type="project" value="TreeGrafter"/>
</dbReference>
<dbReference type="InterPro" id="IPR031327">
    <property type="entry name" value="MCM"/>
</dbReference>
<proteinExistence type="predicted"/>
<dbReference type="GO" id="GO:0005634">
    <property type="term" value="C:nucleus"/>
    <property type="evidence" value="ECO:0007669"/>
    <property type="project" value="TreeGrafter"/>
</dbReference>
<dbReference type="Gene3D" id="3.30.1640.10">
    <property type="entry name" value="mini-chromosome maintenance (MCM) complex, chain A, domain 1"/>
    <property type="match status" value="1"/>
</dbReference>
<name>A0A2K3LMF4_TRIPR</name>
<dbReference type="GO" id="GO:0042555">
    <property type="term" value="C:MCM complex"/>
    <property type="evidence" value="ECO:0007669"/>
    <property type="project" value="TreeGrafter"/>
</dbReference>
<dbReference type="EMBL" id="ASHM01036451">
    <property type="protein sequence ID" value="PNX79704.1"/>
    <property type="molecule type" value="Genomic_DNA"/>
</dbReference>
<dbReference type="Pfam" id="PF14551">
    <property type="entry name" value="MCM_N"/>
    <property type="match status" value="1"/>
</dbReference>
<dbReference type="SUPFAM" id="SSF50249">
    <property type="entry name" value="Nucleic acid-binding proteins"/>
    <property type="match status" value="1"/>
</dbReference>
<accession>A0A2K3LMF4</accession>
<dbReference type="Proteomes" id="UP000236291">
    <property type="component" value="Unassembled WGS sequence"/>
</dbReference>
<dbReference type="FunFam" id="3.30.1640.10:FF:000012">
    <property type="entry name" value="DNA helicase"/>
    <property type="match status" value="1"/>
</dbReference>
<dbReference type="ExpressionAtlas" id="A0A2K3LMF4">
    <property type="expression patterns" value="baseline"/>
</dbReference>
<dbReference type="InterPro" id="IPR027925">
    <property type="entry name" value="MCM_N"/>
</dbReference>
<dbReference type="GO" id="GO:0006271">
    <property type="term" value="P:DNA strand elongation involved in DNA replication"/>
    <property type="evidence" value="ECO:0007669"/>
    <property type="project" value="TreeGrafter"/>
</dbReference>
<reference evidence="2 3" key="2">
    <citation type="journal article" date="2017" name="Front. Plant Sci.">
        <title>Gene Classification and Mining of Molecular Markers Useful in Red Clover (Trifolium pratense) Breeding.</title>
        <authorList>
            <person name="Istvanek J."/>
            <person name="Dluhosova J."/>
            <person name="Dluhos P."/>
            <person name="Patkova L."/>
            <person name="Nedelnik J."/>
            <person name="Repkova J."/>
        </authorList>
    </citation>
    <scope>NUCLEOTIDE SEQUENCE [LARGE SCALE GENOMIC DNA]</scope>
    <source>
        <strain evidence="3">cv. Tatra</strain>
        <tissue evidence="2">Young leaves</tissue>
    </source>
</reference>
<gene>
    <name evidence="2" type="ORF">L195_g035691</name>
</gene>
<protein>
    <submittedName>
        <fullName evidence="2">DNA replication licensing factor MCM3 1-like protein</fullName>
    </submittedName>
</protein>
<reference evidence="2 3" key="1">
    <citation type="journal article" date="2014" name="Am. J. Bot.">
        <title>Genome assembly and annotation for red clover (Trifolium pratense; Fabaceae).</title>
        <authorList>
            <person name="Istvanek J."/>
            <person name="Jaros M."/>
            <person name="Krenek A."/>
            <person name="Repkova J."/>
        </authorList>
    </citation>
    <scope>NUCLEOTIDE SEQUENCE [LARGE SCALE GENOMIC DNA]</scope>
    <source>
        <strain evidence="3">cv. Tatra</strain>
        <tissue evidence="2">Young leaves</tissue>
    </source>
</reference>
<dbReference type="GO" id="GO:0003697">
    <property type="term" value="F:single-stranded DNA binding"/>
    <property type="evidence" value="ECO:0007669"/>
    <property type="project" value="TreeGrafter"/>
</dbReference>
<dbReference type="PANTHER" id="PTHR11630">
    <property type="entry name" value="DNA REPLICATION LICENSING FACTOR MCM FAMILY MEMBER"/>
    <property type="match status" value="1"/>
</dbReference>
<evidence type="ECO:0000313" key="3">
    <source>
        <dbReference type="Proteomes" id="UP000236291"/>
    </source>
</evidence>
<evidence type="ECO:0000313" key="2">
    <source>
        <dbReference type="EMBL" id="PNX79704.1"/>
    </source>
</evidence>
<sequence length="169" mass="19100">MDLSEEVRQAHKREFADFLDQDIGKGIYMDEIKALINHKRHRLIVNISDLHNFRDLGNRILRNPSEYMQSFCDAVTDAARAIDPKYLKEGEQVLVGFEGPFVSRRVTPRDLLSEFIGSMVCVEGIITKCLIGRLDDTFSVPIALYSEVAGICGFFCSRVLALPFVVVIC</sequence>
<dbReference type="GO" id="GO:0005524">
    <property type="term" value="F:ATP binding"/>
    <property type="evidence" value="ECO:0007669"/>
    <property type="project" value="InterPro"/>
</dbReference>
<evidence type="ECO:0000259" key="1">
    <source>
        <dbReference type="Pfam" id="PF14551"/>
    </source>
</evidence>
<feature type="domain" description="MCM N-terminal" evidence="1">
    <location>
        <begin position="12"/>
        <end position="98"/>
    </location>
</feature>
<dbReference type="PANTHER" id="PTHR11630:SF46">
    <property type="entry name" value="DNA REPLICATION LICENSING FACTOR MCM3-RELATED"/>
    <property type="match status" value="1"/>
</dbReference>
<dbReference type="GO" id="GO:1902975">
    <property type="term" value="P:mitotic DNA replication initiation"/>
    <property type="evidence" value="ECO:0007669"/>
    <property type="project" value="TreeGrafter"/>
</dbReference>
<dbReference type="STRING" id="57577.A0A2K3LMF4"/>